<organism evidence="3 4">
    <name type="scientific">Triticum turgidum subsp. durum</name>
    <name type="common">Durum wheat</name>
    <name type="synonym">Triticum durum</name>
    <dbReference type="NCBI Taxonomy" id="4567"/>
    <lineage>
        <taxon>Eukaryota</taxon>
        <taxon>Viridiplantae</taxon>
        <taxon>Streptophyta</taxon>
        <taxon>Embryophyta</taxon>
        <taxon>Tracheophyta</taxon>
        <taxon>Spermatophyta</taxon>
        <taxon>Magnoliopsida</taxon>
        <taxon>Liliopsida</taxon>
        <taxon>Poales</taxon>
        <taxon>Poaceae</taxon>
        <taxon>BOP clade</taxon>
        <taxon>Pooideae</taxon>
        <taxon>Triticodae</taxon>
        <taxon>Triticeae</taxon>
        <taxon>Triticinae</taxon>
        <taxon>Triticum</taxon>
    </lineage>
</organism>
<dbReference type="OMA" id="MQLNIRW"/>
<dbReference type="EMBL" id="LT934124">
    <property type="protein sequence ID" value="VAI83066.1"/>
    <property type="molecule type" value="Genomic_DNA"/>
</dbReference>
<dbReference type="PANTHER" id="PTHR31205">
    <property type="entry name" value="ACTIN CROSS-LINKING PROTEIN (DUF569)"/>
    <property type="match status" value="1"/>
</dbReference>
<evidence type="ECO:0000313" key="3">
    <source>
        <dbReference type="EMBL" id="VAI83066.1"/>
    </source>
</evidence>
<reference evidence="3 4" key="1">
    <citation type="submission" date="2017-09" db="EMBL/GenBank/DDBJ databases">
        <authorList>
            <consortium name="International Durum Wheat Genome Sequencing Consortium (IDWGSC)"/>
            <person name="Milanesi L."/>
        </authorList>
    </citation>
    <scope>NUCLEOTIDE SEQUENCE [LARGE SCALE GENOMIC DNA]</scope>
    <source>
        <strain evidence="4">cv. Svevo</strain>
    </source>
</reference>
<dbReference type="CDD" id="cd23340">
    <property type="entry name" value="beta-trefoil_FSCN_ACP-like"/>
    <property type="match status" value="1"/>
</dbReference>
<name>A0A9R0ZTJ6_TRITD</name>
<evidence type="ECO:0000259" key="2">
    <source>
        <dbReference type="Pfam" id="PF22932"/>
    </source>
</evidence>
<dbReference type="InterPro" id="IPR008999">
    <property type="entry name" value="Actin-crosslinking"/>
</dbReference>
<dbReference type="InterPro" id="IPR007679">
    <property type="entry name" value="DUF569"/>
</dbReference>
<dbReference type="PANTHER" id="PTHR31205:SF87">
    <property type="entry name" value="DUF569 DOMAIN-CONTAINING PROTEIN"/>
    <property type="match status" value="1"/>
</dbReference>
<proteinExistence type="predicted"/>
<keyword evidence="4" id="KW-1185">Reference proteome</keyword>
<feature type="domain" description="DUF569" evidence="2">
    <location>
        <begin position="190"/>
        <end position="270"/>
    </location>
</feature>
<dbReference type="Proteomes" id="UP000324705">
    <property type="component" value="Chromosome 7B"/>
</dbReference>
<accession>A0A9R0ZTJ6</accession>
<evidence type="ECO:0008006" key="5">
    <source>
        <dbReference type="Google" id="ProtNLM"/>
    </source>
</evidence>
<dbReference type="Pfam" id="PF04601">
    <property type="entry name" value="DUF569"/>
    <property type="match status" value="1"/>
</dbReference>
<protein>
    <recommendedName>
        <fullName evidence="5">DUF569 domain-containing protein</fullName>
    </recommendedName>
</protein>
<dbReference type="Pfam" id="PF22932">
    <property type="entry name" value="Ubiq_DUF_assoc"/>
    <property type="match status" value="1"/>
</dbReference>
<gene>
    <name evidence="3" type="ORF">TRITD_7Bv1G011740</name>
</gene>
<evidence type="ECO:0000259" key="1">
    <source>
        <dbReference type="Pfam" id="PF04601"/>
    </source>
</evidence>
<dbReference type="InterPro" id="IPR054726">
    <property type="entry name" value="Ubiq_DUF569-assoc"/>
</dbReference>
<sequence length="292" mass="33113">MERFNDEQYVRLRNRKLGKYYLHADDDGVGVSISQRRNSLNVAWRVHIYHAADGPYLLLHSAAYGRYLAATATPATALYHGFRAELRDYDHPVVPDIMWLDIRAGLGRGVLLQNAGDRYLRANGKYLSWNSGVTVENRDIENGKVSSMMRWIVEPIALTERAPRIPDPIRARLPEDLSVVVLGRQPGAWRGIRFVQTSNEGLYNEAGQGWAGDHIRGRSLYYLRDKLARRVNQQPDRIAMCIRAGCYGRLTPLVVDLPRSGWGDIYQIVVIISGTPGESLSPCHNFLMRVNR</sequence>
<evidence type="ECO:0000313" key="4">
    <source>
        <dbReference type="Proteomes" id="UP000324705"/>
    </source>
</evidence>
<dbReference type="AlphaFoldDB" id="A0A9R0ZTJ6"/>
<dbReference type="Gramene" id="TRITD7Bv1G011740.2">
    <property type="protein sequence ID" value="TRITD7Bv1G011740.2"/>
    <property type="gene ID" value="TRITD7Bv1G011740"/>
</dbReference>
<feature type="domain" description="DUF569" evidence="1">
    <location>
        <begin position="1"/>
        <end position="140"/>
    </location>
</feature>
<dbReference type="SUPFAM" id="SSF50405">
    <property type="entry name" value="Actin-crosslinking proteins"/>
    <property type="match status" value="1"/>
</dbReference>